<sequence>MLQEQIKALEERYQHAIKEPKLTVWTVAARYFRLLESDVSSADASNFMQAAMTPHVTDGLLCGAEALLENRRQLSLCFGSIDTRAKCLLATEGGSLVAITTTTITLPAETIQRVFPHLTSVEDWKRQLVSPGFQALGSACCSARIGAF</sequence>
<reference evidence="1" key="1">
    <citation type="submission" date="2023-04" db="EMBL/GenBank/DDBJ databases">
        <title>Phytophthora lilii NBRC 32176.</title>
        <authorList>
            <person name="Ichikawa N."/>
            <person name="Sato H."/>
            <person name="Tonouchi N."/>
        </authorList>
    </citation>
    <scope>NUCLEOTIDE SEQUENCE</scope>
    <source>
        <strain evidence="1">NBRC 32176</strain>
    </source>
</reference>
<protein>
    <submittedName>
        <fullName evidence="1">Unnamed protein product</fullName>
    </submittedName>
</protein>
<evidence type="ECO:0000313" key="1">
    <source>
        <dbReference type="EMBL" id="GMF38705.1"/>
    </source>
</evidence>
<accession>A0A9W6XHT9</accession>
<dbReference type="EMBL" id="BSXW01001720">
    <property type="protein sequence ID" value="GMF38705.1"/>
    <property type="molecule type" value="Genomic_DNA"/>
</dbReference>
<dbReference type="AlphaFoldDB" id="A0A9W6XHT9"/>
<keyword evidence="2" id="KW-1185">Reference proteome</keyword>
<evidence type="ECO:0000313" key="2">
    <source>
        <dbReference type="Proteomes" id="UP001165083"/>
    </source>
</evidence>
<dbReference type="Proteomes" id="UP001165083">
    <property type="component" value="Unassembled WGS sequence"/>
</dbReference>
<proteinExistence type="predicted"/>
<name>A0A9W6XHT9_9STRA</name>
<organism evidence="1 2">
    <name type="scientific">Phytophthora lilii</name>
    <dbReference type="NCBI Taxonomy" id="2077276"/>
    <lineage>
        <taxon>Eukaryota</taxon>
        <taxon>Sar</taxon>
        <taxon>Stramenopiles</taxon>
        <taxon>Oomycota</taxon>
        <taxon>Peronosporomycetes</taxon>
        <taxon>Peronosporales</taxon>
        <taxon>Peronosporaceae</taxon>
        <taxon>Phytophthora</taxon>
    </lineage>
</organism>
<gene>
    <name evidence="1" type="ORF">Plil01_001613400</name>
</gene>
<comment type="caution">
    <text evidence="1">The sequence shown here is derived from an EMBL/GenBank/DDBJ whole genome shotgun (WGS) entry which is preliminary data.</text>
</comment>